<accession>A0A160T4C1</accession>
<dbReference type="RefSeq" id="WP_095044190.1">
    <property type="nucleotide sequence ID" value="NZ_LN890655.1"/>
</dbReference>
<organism evidence="1 2">
    <name type="scientific">Candidatus Promineifilum breve</name>
    <dbReference type="NCBI Taxonomy" id="1806508"/>
    <lineage>
        <taxon>Bacteria</taxon>
        <taxon>Bacillati</taxon>
        <taxon>Chloroflexota</taxon>
        <taxon>Ardenticatenia</taxon>
        <taxon>Candidatus Promineifilales</taxon>
        <taxon>Candidatus Promineifilaceae</taxon>
        <taxon>Candidatus Promineifilum</taxon>
    </lineage>
</organism>
<dbReference type="AlphaFoldDB" id="A0A160T4C1"/>
<name>A0A160T4C1_9CHLR</name>
<evidence type="ECO:0000313" key="2">
    <source>
        <dbReference type="Proteomes" id="UP000215027"/>
    </source>
</evidence>
<dbReference type="EMBL" id="LN890655">
    <property type="protein sequence ID" value="CUS04916.2"/>
    <property type="molecule type" value="Genomic_DNA"/>
</dbReference>
<reference evidence="1" key="1">
    <citation type="submission" date="2016-01" db="EMBL/GenBank/DDBJ databases">
        <authorList>
            <person name="Mcilroy J.S."/>
            <person name="Karst M S."/>
            <person name="Albertsen M."/>
        </authorList>
    </citation>
    <scope>NUCLEOTIDE SEQUENCE</scope>
    <source>
        <strain evidence="1">Cfx-K</strain>
    </source>
</reference>
<keyword evidence="2" id="KW-1185">Reference proteome</keyword>
<proteinExistence type="predicted"/>
<sequence>MKLLLLRCPKCNQALSPGQDDQIIQCPNCRAAVAVSEGGLALLAAQYAAPTVAQPASWLPFWVYRGRVTIKQRRTQGGRSAEKDAQAFWAQPRRVYIPAWACELAEARDLVAALLEKQPFLEAIIPPEGAAFEPAAVTPADARKLLELVIVSLEARRDDYLESFDFDLNLESEALWLLPAERRDDAWQLLLKRF</sequence>
<dbReference type="KEGG" id="pbf:CFX0092_A3038"/>
<protein>
    <submittedName>
        <fullName evidence="1">Uncharacterized protein</fullName>
    </submittedName>
</protein>
<evidence type="ECO:0000313" key="1">
    <source>
        <dbReference type="EMBL" id="CUS04916.2"/>
    </source>
</evidence>
<gene>
    <name evidence="1" type="ORF">CFX0092_A3038</name>
</gene>
<dbReference type="Proteomes" id="UP000215027">
    <property type="component" value="Chromosome I"/>
</dbReference>